<sequence>MTATSAKLLIDGFERVREAVAETLAGLSQEELDWRGADGHTNPIGWLVWHLTRVQDLQVADLAELPEVWQAQEWQARFALPYPPDASGYGASSAQVGAFSAPAELLAGYHEAVHRQSVDYLAALKQGEFDRIVDEGWDPPVTLAVRLVSTLADDLQHVGQAALVRGAVRRRRG</sequence>
<evidence type="ECO:0000313" key="2">
    <source>
        <dbReference type="EMBL" id="TWG01482.1"/>
    </source>
</evidence>
<keyword evidence="3" id="KW-1185">Reference proteome</keyword>
<dbReference type="NCBIfam" id="NF047843">
    <property type="entry name" value="MST_Rv0443"/>
    <property type="match status" value="1"/>
</dbReference>
<dbReference type="Pfam" id="PF12867">
    <property type="entry name" value="DinB_2"/>
    <property type="match status" value="1"/>
</dbReference>
<protein>
    <submittedName>
        <fullName evidence="2">Uncharacterized protein DUF664</fullName>
    </submittedName>
</protein>
<accession>A0A561UQ46</accession>
<evidence type="ECO:0000313" key="3">
    <source>
        <dbReference type="Proteomes" id="UP000317940"/>
    </source>
</evidence>
<dbReference type="Proteomes" id="UP000317940">
    <property type="component" value="Unassembled WGS sequence"/>
</dbReference>
<feature type="domain" description="DinB-like" evidence="1">
    <location>
        <begin position="13"/>
        <end position="161"/>
    </location>
</feature>
<dbReference type="AlphaFoldDB" id="A0A561UQ46"/>
<dbReference type="InterPro" id="IPR034660">
    <property type="entry name" value="DinB/YfiT-like"/>
</dbReference>
<name>A0A561UQ46_9ACTN</name>
<dbReference type="InterPro" id="IPR024775">
    <property type="entry name" value="DinB-like"/>
</dbReference>
<dbReference type="Gene3D" id="1.20.120.450">
    <property type="entry name" value="dinb family like domain"/>
    <property type="match status" value="1"/>
</dbReference>
<dbReference type="OrthoDB" id="2363925at2"/>
<dbReference type="RefSeq" id="WP_145907825.1">
    <property type="nucleotide sequence ID" value="NZ_BAAAMZ010000007.1"/>
</dbReference>
<comment type="caution">
    <text evidence="2">The sequence shown here is derived from an EMBL/GenBank/DDBJ whole genome shotgun (WGS) entry which is preliminary data.</text>
</comment>
<organism evidence="2 3">
    <name type="scientific">Kitasatospora viridis</name>
    <dbReference type="NCBI Taxonomy" id="281105"/>
    <lineage>
        <taxon>Bacteria</taxon>
        <taxon>Bacillati</taxon>
        <taxon>Actinomycetota</taxon>
        <taxon>Actinomycetes</taxon>
        <taxon>Kitasatosporales</taxon>
        <taxon>Streptomycetaceae</taxon>
        <taxon>Kitasatospora</taxon>
    </lineage>
</organism>
<dbReference type="SUPFAM" id="SSF109854">
    <property type="entry name" value="DinB/YfiT-like putative metalloenzymes"/>
    <property type="match status" value="1"/>
</dbReference>
<gene>
    <name evidence="2" type="ORF">FHX73_115383</name>
</gene>
<evidence type="ECO:0000259" key="1">
    <source>
        <dbReference type="Pfam" id="PF12867"/>
    </source>
</evidence>
<proteinExistence type="predicted"/>
<dbReference type="EMBL" id="VIWT01000001">
    <property type="protein sequence ID" value="TWG01482.1"/>
    <property type="molecule type" value="Genomic_DNA"/>
</dbReference>
<reference evidence="2 3" key="1">
    <citation type="submission" date="2019-06" db="EMBL/GenBank/DDBJ databases">
        <title>Sequencing the genomes of 1000 actinobacteria strains.</title>
        <authorList>
            <person name="Klenk H.-P."/>
        </authorList>
    </citation>
    <scope>NUCLEOTIDE SEQUENCE [LARGE SCALE GENOMIC DNA]</scope>
    <source>
        <strain evidence="2 3">DSM 44826</strain>
    </source>
</reference>